<organism evidence="7 8">
    <name type="scientific">Tieghemostelium lacteum</name>
    <name type="common">Slime mold</name>
    <name type="synonym">Dictyostelium lacteum</name>
    <dbReference type="NCBI Taxonomy" id="361077"/>
    <lineage>
        <taxon>Eukaryota</taxon>
        <taxon>Amoebozoa</taxon>
        <taxon>Evosea</taxon>
        <taxon>Eumycetozoa</taxon>
        <taxon>Dictyostelia</taxon>
        <taxon>Dictyosteliales</taxon>
        <taxon>Raperosteliaceae</taxon>
        <taxon>Tieghemostelium</taxon>
    </lineage>
</organism>
<dbReference type="InParanoid" id="A0A152A8H6"/>
<comment type="subcellular location">
    <subcellularLocation>
        <location evidence="6">Cytoplasm</location>
    </subcellularLocation>
    <subcellularLocation>
        <location evidence="6">Nucleus</location>
    </subcellularLocation>
</comment>
<dbReference type="Proteomes" id="UP000076078">
    <property type="component" value="Unassembled WGS sequence"/>
</dbReference>
<dbReference type="InterPro" id="IPR023943">
    <property type="entry name" value="Enolase-ppase_E1"/>
</dbReference>
<dbReference type="PANTHER" id="PTHR20371:SF1">
    <property type="entry name" value="ENOLASE-PHOSPHATASE E1"/>
    <property type="match status" value="1"/>
</dbReference>
<dbReference type="GO" id="GO:0019509">
    <property type="term" value="P:L-methionine salvage from methylthioadenosine"/>
    <property type="evidence" value="ECO:0007669"/>
    <property type="project" value="UniProtKB-UniRule"/>
</dbReference>
<dbReference type="GO" id="GO:0005634">
    <property type="term" value="C:nucleus"/>
    <property type="evidence" value="ECO:0007669"/>
    <property type="project" value="UniProtKB-SubCell"/>
</dbReference>
<name>A0A152A8H6_TIELA</name>
<evidence type="ECO:0000256" key="5">
    <source>
        <dbReference type="ARBA" id="ARBA00023167"/>
    </source>
</evidence>
<sequence length="267" mass="30314">MSNPIVRSVILDIEGTTTPISFVYDVLFPYVRQNLKSYLTQHWESDIVKNDVSMLFQQNKLDRTGGDDKFKDTPKILYDAEDISDSTTQIQSVVDNVFYQMDRDRKSTPLKQLQGHIWLQGYQQGTLKGVVFDDVPVSLEKWKQLQIPVYIFSSGSVEAQKLLFNYSDHGDLIPMLSGHFDTTIGSKLESISYTNIIDQINLKAPVKPSDFLFVTDSIHEAKAAKEVGLNVSVSIRPGNPPIQDPSLPTFNKITDFHQLFDQYKFGK</sequence>
<feature type="binding site" evidence="6">
    <location>
        <position position="216"/>
    </location>
    <ligand>
        <name>Mg(2+)</name>
        <dbReference type="ChEBI" id="CHEBI:18420"/>
    </ligand>
</feature>
<comment type="pathway">
    <text evidence="6">Amino-acid biosynthesis; L-methionine biosynthesis via salvage pathway; L-methionine from S-methyl-5-thio-alpha-D-ribose 1-phosphate: step 4/6.</text>
</comment>
<dbReference type="STRING" id="361077.A0A152A8H6"/>
<dbReference type="SFLD" id="SFLDS00003">
    <property type="entry name" value="Haloacid_Dehalogenase"/>
    <property type="match status" value="1"/>
</dbReference>
<feature type="binding site" evidence="6">
    <location>
        <begin position="153"/>
        <end position="154"/>
    </location>
    <ligand>
        <name>substrate</name>
    </ligand>
</feature>
<dbReference type="OMA" id="LQGMVWE"/>
<comment type="pathway">
    <text evidence="6">Amino-acid biosynthesis; L-methionine biosynthesis via salvage pathway; L-methionine from S-methyl-5-thio-alpha-D-ribose 1-phosphate: step 3/6.</text>
</comment>
<dbReference type="CDD" id="cd01629">
    <property type="entry name" value="HAD_EP"/>
    <property type="match status" value="1"/>
</dbReference>
<dbReference type="PANTHER" id="PTHR20371">
    <property type="entry name" value="ENOLASE-PHOSPHATASE E1"/>
    <property type="match status" value="1"/>
</dbReference>
<dbReference type="SFLD" id="SFLDF00044">
    <property type="entry name" value="enolase-phosphatase"/>
    <property type="match status" value="1"/>
</dbReference>
<proteinExistence type="inferred from homology"/>
<dbReference type="HAMAP" id="MF_03117">
    <property type="entry name" value="Salvage_MtnC_euk"/>
    <property type="match status" value="1"/>
</dbReference>
<dbReference type="Gene3D" id="3.40.50.1000">
    <property type="entry name" value="HAD superfamily/HAD-like"/>
    <property type="match status" value="1"/>
</dbReference>
<evidence type="ECO:0000256" key="6">
    <source>
        <dbReference type="HAMAP-Rule" id="MF_03117"/>
    </source>
</evidence>
<accession>A0A152A8H6</accession>
<dbReference type="UniPathway" id="UPA00904">
    <property type="reaction ID" value="UER00876"/>
</dbReference>
<keyword evidence="5 6" id="KW-0486">Methionine biosynthesis</keyword>
<comment type="caution">
    <text evidence="7">The sequence shown here is derived from an EMBL/GenBank/DDBJ whole genome shotgun (WGS) entry which is preliminary data.</text>
</comment>
<feature type="binding site" evidence="6">
    <location>
        <position position="12"/>
    </location>
    <ligand>
        <name>Mg(2+)</name>
        <dbReference type="ChEBI" id="CHEBI:18420"/>
    </ligand>
</feature>
<evidence type="ECO:0000256" key="4">
    <source>
        <dbReference type="ARBA" id="ARBA00022842"/>
    </source>
</evidence>
<dbReference type="EMBL" id="LODT01000004">
    <property type="protein sequence ID" value="KYR02421.1"/>
    <property type="molecule type" value="Genomic_DNA"/>
</dbReference>
<dbReference type="SFLD" id="SFLDG01133">
    <property type="entry name" value="C1.5.4:_Enolase-phosphatase_Li"/>
    <property type="match status" value="1"/>
</dbReference>
<dbReference type="GO" id="GO:0043874">
    <property type="term" value="F:acireductone synthase activity"/>
    <property type="evidence" value="ECO:0007669"/>
    <property type="project" value="UniProtKB-EC"/>
</dbReference>
<dbReference type="OrthoDB" id="272500at2759"/>
<dbReference type="GO" id="GO:0000287">
    <property type="term" value="F:magnesium ion binding"/>
    <property type="evidence" value="ECO:0007669"/>
    <property type="project" value="UniProtKB-UniRule"/>
</dbReference>
<keyword evidence="6" id="KW-0963">Cytoplasm</keyword>
<evidence type="ECO:0000313" key="7">
    <source>
        <dbReference type="EMBL" id="KYR02421.1"/>
    </source>
</evidence>
<dbReference type="InterPro" id="IPR036412">
    <property type="entry name" value="HAD-like_sf"/>
</dbReference>
<dbReference type="Pfam" id="PF00702">
    <property type="entry name" value="Hydrolase"/>
    <property type="match status" value="1"/>
</dbReference>
<evidence type="ECO:0000256" key="3">
    <source>
        <dbReference type="ARBA" id="ARBA00022801"/>
    </source>
</evidence>
<dbReference type="InterPro" id="IPR027511">
    <property type="entry name" value="ENOPH1_eukaryotes"/>
</dbReference>
<protein>
    <recommendedName>
        <fullName evidence="6">Enolase-phosphatase E1</fullName>
        <ecNumber evidence="6">3.1.3.77</ecNumber>
    </recommendedName>
    <alternativeName>
        <fullName evidence="6">2,3-diketo-5-methylthio-1-phosphopentane phosphatase</fullName>
    </alternativeName>
</protein>
<feature type="binding site" evidence="6">
    <location>
        <position position="14"/>
    </location>
    <ligand>
        <name>Mg(2+)</name>
        <dbReference type="ChEBI" id="CHEBI:18420"/>
    </ligand>
</feature>
<dbReference type="AlphaFoldDB" id="A0A152A8H6"/>
<comment type="function">
    <text evidence="6">Bifunctional enzyme that catalyzes the enolization of 2,3-diketo-5-methylthiopentyl-1-phosphate (DK-MTP-1-P) into the intermediate 2-hydroxy-3-keto-5-methylthiopentenyl-1-phosphate (HK-MTPenyl-1-P), which is then dephosphorylated to form the acireductone 1,2-dihydroxy-3-keto-5-methylthiopentene (DHK-MTPene).</text>
</comment>
<evidence type="ECO:0000256" key="2">
    <source>
        <dbReference type="ARBA" id="ARBA00022723"/>
    </source>
</evidence>
<keyword evidence="8" id="KW-1185">Reference proteome</keyword>
<gene>
    <name evidence="7" type="ORF">DLAC_01261</name>
</gene>
<evidence type="ECO:0000256" key="1">
    <source>
        <dbReference type="ARBA" id="ARBA00022605"/>
    </source>
</evidence>
<dbReference type="GO" id="GO:0005737">
    <property type="term" value="C:cytoplasm"/>
    <property type="evidence" value="ECO:0007669"/>
    <property type="project" value="UniProtKB-SubCell"/>
</dbReference>
<dbReference type="HAMAP" id="MF_01681">
    <property type="entry name" value="Salvage_MtnC"/>
    <property type="match status" value="1"/>
</dbReference>
<keyword evidence="6" id="KW-0539">Nucleus</keyword>
<reference evidence="7 8" key="1">
    <citation type="submission" date="2015-12" db="EMBL/GenBank/DDBJ databases">
        <title>Dictyostelia acquired genes for synthesis and detection of signals that induce cell-type specialization by lateral gene transfer from prokaryotes.</title>
        <authorList>
            <person name="Gloeckner G."/>
            <person name="Schaap P."/>
        </authorList>
    </citation>
    <scope>NUCLEOTIDE SEQUENCE [LARGE SCALE GENOMIC DNA]</scope>
    <source>
        <strain evidence="7 8">TK</strain>
    </source>
</reference>
<dbReference type="Gene3D" id="1.10.720.60">
    <property type="match status" value="1"/>
</dbReference>
<keyword evidence="4 6" id="KW-0460">Magnesium</keyword>
<keyword evidence="1 6" id="KW-0028">Amino-acid biosynthesis</keyword>
<comment type="subunit">
    <text evidence="6">Monomer.</text>
</comment>
<evidence type="ECO:0000313" key="8">
    <source>
        <dbReference type="Proteomes" id="UP000076078"/>
    </source>
</evidence>
<dbReference type="EC" id="3.1.3.77" evidence="6"/>
<dbReference type="SUPFAM" id="SSF56784">
    <property type="entry name" value="HAD-like"/>
    <property type="match status" value="1"/>
</dbReference>
<dbReference type="InterPro" id="IPR023214">
    <property type="entry name" value="HAD_sf"/>
</dbReference>
<dbReference type="NCBIfam" id="TIGR01691">
    <property type="entry name" value="enolase-ppase"/>
    <property type="match status" value="1"/>
</dbReference>
<feature type="binding site" evidence="6">
    <location>
        <position position="187"/>
    </location>
    <ligand>
        <name>substrate</name>
    </ligand>
</feature>
<dbReference type="SFLD" id="SFLDG01129">
    <property type="entry name" value="C1.5:_HAD__Beta-PGM__Phosphata"/>
    <property type="match status" value="1"/>
</dbReference>
<keyword evidence="3 6" id="KW-0378">Hydrolase</keyword>
<keyword evidence="2 6" id="KW-0479">Metal-binding</keyword>
<comment type="similarity">
    <text evidence="6">Belongs to the HAD-like hydrolase superfamily. MasA/MtnC family.</text>
</comment>
<dbReference type="FunCoup" id="A0A152A8H6">
    <property type="interactions" value="49"/>
</dbReference>
<comment type="cofactor">
    <cofactor evidence="6">
        <name>Mg(2+)</name>
        <dbReference type="ChEBI" id="CHEBI:18420"/>
    </cofactor>
    <text evidence="6">Binds 1 Mg(2+) ion per subunit.</text>
</comment>
<comment type="catalytic activity">
    <reaction evidence="6">
        <text>5-methylsulfanyl-2,3-dioxopentyl phosphate + H2O = 1,2-dihydroxy-5-(methylsulfanyl)pent-1-en-3-one + phosphate</text>
        <dbReference type="Rhea" id="RHEA:21700"/>
        <dbReference type="ChEBI" id="CHEBI:15377"/>
        <dbReference type="ChEBI" id="CHEBI:43474"/>
        <dbReference type="ChEBI" id="CHEBI:49252"/>
        <dbReference type="ChEBI" id="CHEBI:58828"/>
        <dbReference type="EC" id="3.1.3.77"/>
    </reaction>
</comment>